<evidence type="ECO:0000313" key="1">
    <source>
        <dbReference type="EMBL" id="GCD36455.1"/>
    </source>
</evidence>
<gene>
    <name evidence="1" type="ORF">OEIGOIKO_04218</name>
</gene>
<dbReference type="EMBL" id="BHZC01000001">
    <property type="protein sequence ID" value="GCD36455.1"/>
    <property type="molecule type" value="Genomic_DNA"/>
</dbReference>
<dbReference type="AlphaFoldDB" id="A0A7U9PZ44"/>
<reference evidence="1 2" key="1">
    <citation type="submission" date="2018-11" db="EMBL/GenBank/DDBJ databases">
        <title>Whole genome sequence of Streptomyces chrestomyceticus NBRC 13444(T).</title>
        <authorList>
            <person name="Komaki H."/>
            <person name="Tamura T."/>
        </authorList>
    </citation>
    <scope>NUCLEOTIDE SEQUENCE [LARGE SCALE GENOMIC DNA]</scope>
    <source>
        <strain evidence="1 2">NBRC 13444</strain>
    </source>
</reference>
<name>A0A7U9PZ44_9ACTN</name>
<evidence type="ECO:0008006" key="3">
    <source>
        <dbReference type="Google" id="ProtNLM"/>
    </source>
</evidence>
<proteinExistence type="predicted"/>
<comment type="caution">
    <text evidence="1">The sequence shown here is derived from an EMBL/GenBank/DDBJ whole genome shotgun (WGS) entry which is preliminary data.</text>
</comment>
<organism evidence="1 2">
    <name type="scientific">Streptomyces chrestomyceticus JCM 4735</name>
    <dbReference type="NCBI Taxonomy" id="1306181"/>
    <lineage>
        <taxon>Bacteria</taxon>
        <taxon>Bacillati</taxon>
        <taxon>Actinomycetota</taxon>
        <taxon>Actinomycetes</taxon>
        <taxon>Kitasatosporales</taxon>
        <taxon>Streptomycetaceae</taxon>
        <taxon>Streptomyces</taxon>
    </lineage>
</organism>
<dbReference type="RefSeq" id="WP_125046100.1">
    <property type="nucleotide sequence ID" value="NZ_BHZC01000001.1"/>
</dbReference>
<protein>
    <recommendedName>
        <fullName evidence="3">DUF1059 domain-containing protein</fullName>
    </recommendedName>
</protein>
<dbReference type="Proteomes" id="UP000287830">
    <property type="component" value="Unassembled WGS sequence"/>
</dbReference>
<sequence>MADAATTRRFTPYPGCTRCAHLDTARHHAAATHDRSAETDARVLIRQHMRTVHGTELEAGWT</sequence>
<dbReference type="GeneID" id="95623083"/>
<accession>A0A7U9PZ44</accession>
<evidence type="ECO:0000313" key="2">
    <source>
        <dbReference type="Proteomes" id="UP000287830"/>
    </source>
</evidence>